<proteinExistence type="inferred from homology"/>
<evidence type="ECO:0000256" key="2">
    <source>
        <dbReference type="ARBA" id="ARBA00024438"/>
    </source>
</evidence>
<evidence type="ECO:0000256" key="1">
    <source>
        <dbReference type="ARBA" id="ARBA00024353"/>
    </source>
</evidence>
<keyword evidence="4" id="KW-0479">Metal-binding</keyword>
<dbReference type="InterPro" id="IPR027383">
    <property type="entry name" value="Znf_put"/>
</dbReference>
<gene>
    <name evidence="4" type="ORF">SAMN02745975_01310</name>
</gene>
<evidence type="ECO:0000313" key="4">
    <source>
        <dbReference type="EMBL" id="SHJ10849.1"/>
    </source>
</evidence>
<keyword evidence="4" id="KW-0862">Zinc</keyword>
<dbReference type="Pfam" id="PF13490">
    <property type="entry name" value="zf-HC2"/>
    <property type="match status" value="1"/>
</dbReference>
<accession>A0A1M6GLM2</accession>
<feature type="domain" description="Putative zinc-finger" evidence="3">
    <location>
        <begin position="7"/>
        <end position="37"/>
    </location>
</feature>
<organism evidence="4 5">
    <name type="scientific">Geosporobacter subterraneus DSM 17957</name>
    <dbReference type="NCBI Taxonomy" id="1121919"/>
    <lineage>
        <taxon>Bacteria</taxon>
        <taxon>Bacillati</taxon>
        <taxon>Bacillota</taxon>
        <taxon>Clostridia</taxon>
        <taxon>Peptostreptococcales</taxon>
        <taxon>Thermotaleaceae</taxon>
        <taxon>Geosporobacter</taxon>
    </lineage>
</organism>
<name>A0A1M6GLM2_9FIRM</name>
<keyword evidence="5" id="KW-1185">Reference proteome</keyword>
<dbReference type="AlphaFoldDB" id="A0A1M6GLM2"/>
<keyword evidence="4" id="KW-0863">Zinc-finger</keyword>
<dbReference type="GO" id="GO:0008270">
    <property type="term" value="F:zinc ion binding"/>
    <property type="evidence" value="ECO:0007669"/>
    <property type="project" value="UniProtKB-KW"/>
</dbReference>
<reference evidence="5" key="1">
    <citation type="submission" date="2016-11" db="EMBL/GenBank/DDBJ databases">
        <authorList>
            <person name="Varghese N."/>
            <person name="Submissions S."/>
        </authorList>
    </citation>
    <scope>NUCLEOTIDE SEQUENCE [LARGE SCALE GENOMIC DNA]</scope>
    <source>
        <strain evidence="5">DSM 17957</strain>
    </source>
</reference>
<protein>
    <recommendedName>
        <fullName evidence="2">Anti-sigma-W factor RsiW</fullName>
    </recommendedName>
</protein>
<dbReference type="STRING" id="1121919.SAMN02745975_01310"/>
<evidence type="ECO:0000313" key="5">
    <source>
        <dbReference type="Proteomes" id="UP000184536"/>
    </source>
</evidence>
<dbReference type="Gene3D" id="1.10.10.1320">
    <property type="entry name" value="Anti-sigma factor, zinc-finger domain"/>
    <property type="match status" value="1"/>
</dbReference>
<dbReference type="Proteomes" id="UP000184536">
    <property type="component" value="Unassembled WGS sequence"/>
</dbReference>
<comment type="similarity">
    <text evidence="1">Belongs to the zinc-associated anti-sigma factor (ZAS) superfamily. Anti-sigma-W factor family.</text>
</comment>
<dbReference type="RefSeq" id="WP_110940540.1">
    <property type="nucleotide sequence ID" value="NZ_FQZV01000014.1"/>
</dbReference>
<sequence length="147" mass="16829">MQCKFDSDLLHEYLDATIEPLEKLVLEEHLKGCRSCRRQLTELKLLFWELEDADQIEVPSEVHLIHHRVAAALKEDLSTGNFSAKDLLSLQKNILDASCRFVGFVPGVQAIANQLEKNIKQKPPSLYKTLENMIKGTRKLYALRGRL</sequence>
<dbReference type="OrthoDB" id="2084847at2"/>
<dbReference type="InterPro" id="IPR041916">
    <property type="entry name" value="Anti_sigma_zinc_sf"/>
</dbReference>
<evidence type="ECO:0000259" key="3">
    <source>
        <dbReference type="Pfam" id="PF13490"/>
    </source>
</evidence>
<dbReference type="EMBL" id="FQZV01000014">
    <property type="protein sequence ID" value="SHJ10849.1"/>
    <property type="molecule type" value="Genomic_DNA"/>
</dbReference>